<dbReference type="Proteomes" id="UP000651452">
    <property type="component" value="Unassembled WGS sequence"/>
</dbReference>
<feature type="compositionally biased region" description="Basic residues" evidence="1">
    <location>
        <begin position="111"/>
        <end position="125"/>
    </location>
</feature>
<feature type="compositionally biased region" description="Acidic residues" evidence="1">
    <location>
        <begin position="496"/>
        <end position="527"/>
    </location>
</feature>
<dbReference type="OrthoDB" id="3798749at2759"/>
<evidence type="ECO:0000313" key="2">
    <source>
        <dbReference type="EMBL" id="KAF9693095.1"/>
    </source>
</evidence>
<feature type="region of interest" description="Disordered" evidence="1">
    <location>
        <begin position="397"/>
        <end position="527"/>
    </location>
</feature>
<feature type="compositionally biased region" description="Basic residues" evidence="1">
    <location>
        <begin position="56"/>
        <end position="65"/>
    </location>
</feature>
<feature type="compositionally biased region" description="Low complexity" evidence="1">
    <location>
        <begin position="40"/>
        <end position="55"/>
    </location>
</feature>
<keyword evidence="3" id="KW-1185">Reference proteome</keyword>
<dbReference type="EMBL" id="RZGK01000016">
    <property type="protein sequence ID" value="KAF9693095.1"/>
    <property type="molecule type" value="Genomic_DNA"/>
</dbReference>
<reference evidence="2" key="1">
    <citation type="submission" date="2018-12" db="EMBL/GenBank/DDBJ databases">
        <authorList>
            <person name="Syme R.A."/>
            <person name="Farfan-Caceres L."/>
            <person name="Lichtenzveig J."/>
        </authorList>
    </citation>
    <scope>NUCLEOTIDE SEQUENCE</scope>
    <source>
        <strain evidence="2">Al4</strain>
    </source>
</reference>
<dbReference type="AlphaFoldDB" id="A0A8H7IYE7"/>
<name>A0A8H7IYE7_9PLEO</name>
<reference evidence="2" key="2">
    <citation type="submission" date="2020-09" db="EMBL/GenBank/DDBJ databases">
        <title>Reference genome assembly for Australian Ascochyta lentis isolate Al4.</title>
        <authorList>
            <person name="Lee R.C."/>
            <person name="Farfan-Caceres L.M."/>
            <person name="Debler J.W."/>
            <person name="Williams A.H."/>
            <person name="Henares B.M."/>
        </authorList>
    </citation>
    <scope>NUCLEOTIDE SEQUENCE</scope>
    <source>
        <strain evidence="2">Al4</strain>
    </source>
</reference>
<gene>
    <name evidence="2" type="ORF">EKO04_008688</name>
</gene>
<proteinExistence type="predicted"/>
<feature type="compositionally biased region" description="Polar residues" evidence="1">
    <location>
        <begin position="449"/>
        <end position="458"/>
    </location>
</feature>
<organism evidence="2 3">
    <name type="scientific">Ascochyta lentis</name>
    <dbReference type="NCBI Taxonomy" id="205686"/>
    <lineage>
        <taxon>Eukaryota</taxon>
        <taxon>Fungi</taxon>
        <taxon>Dikarya</taxon>
        <taxon>Ascomycota</taxon>
        <taxon>Pezizomycotina</taxon>
        <taxon>Dothideomycetes</taxon>
        <taxon>Pleosporomycetidae</taxon>
        <taxon>Pleosporales</taxon>
        <taxon>Pleosporineae</taxon>
        <taxon>Didymellaceae</taxon>
        <taxon>Ascochyta</taxon>
    </lineage>
</organism>
<evidence type="ECO:0000256" key="1">
    <source>
        <dbReference type="SAM" id="MobiDB-lite"/>
    </source>
</evidence>
<comment type="caution">
    <text evidence="2">The sequence shown here is derived from an EMBL/GenBank/DDBJ whole genome shotgun (WGS) entry which is preliminary data.</text>
</comment>
<feature type="region of interest" description="Disordered" evidence="1">
    <location>
        <begin position="201"/>
        <end position="276"/>
    </location>
</feature>
<feature type="compositionally biased region" description="Basic and acidic residues" evidence="1">
    <location>
        <begin position="212"/>
        <end position="221"/>
    </location>
</feature>
<evidence type="ECO:0000313" key="3">
    <source>
        <dbReference type="Proteomes" id="UP000651452"/>
    </source>
</evidence>
<feature type="region of interest" description="Disordered" evidence="1">
    <location>
        <begin position="36"/>
        <end position="155"/>
    </location>
</feature>
<accession>A0A8H7IYE7</accession>
<protein>
    <submittedName>
        <fullName evidence="2">Uncharacterized protein</fullName>
    </submittedName>
</protein>
<sequence length="549" mass="59808">MPARRAVPRLRCGPYNGPTVSAATAIMCKQEHINNAQLNPSPSTHTSSSTSTSHTSKNRKRRKNAREREMGVAGSVSRWSKTAAVRAKEKRTKIPKPQSKCSGASPDIPKAVKKKRRERKTRHKPLGPGTRPGAHQQLPIIIDSDDGGNSDEAPGEATSLAARAYSLPANRVVSRASSPPADLMPSAYSSSATFLRQSRSRLGFPQRPRPRHPGEQQHLLDGRSSSAETSPCSSFENNLAHQKRHSPAQRRNQRVQSLKAHPHPWQGPSPSNARTRKPGLFANYARTPYSAPSSANHGVELTLAEIPGFDLRKKTAHLMAVAPGLPIADLYHLLSEKGGRLEAAKQELSDRSQIAPTPSSANPIALARASTVPLTKPIYIEDDGRDEPYIKIDLDDPAFMWDNDAPTTPPPETSRRKQNSKAKPNLTPKSFARPTAKHKRPRPTDARSTKTTGKQTAVPTKKLLEPGVARRSKGGDAGDINRGTRETSFDRSFIASDDEIVENSDDTYSDSEDGAASDINMNDDETDLSIDMEPRYAFNANILSTPGSS</sequence>
<feature type="compositionally biased region" description="Polar residues" evidence="1">
    <location>
        <begin position="223"/>
        <end position="240"/>
    </location>
</feature>
<feature type="compositionally biased region" description="Basic residues" evidence="1">
    <location>
        <begin position="241"/>
        <end position="253"/>
    </location>
</feature>